<dbReference type="SMART" id="SM00388">
    <property type="entry name" value="HisKA"/>
    <property type="match status" value="1"/>
</dbReference>
<dbReference type="EC" id="2.7.13.3" evidence="3"/>
<dbReference type="InterPro" id="IPR036890">
    <property type="entry name" value="HATPase_C_sf"/>
</dbReference>
<dbReference type="Proteomes" id="UP000076717">
    <property type="component" value="Unassembled WGS sequence"/>
</dbReference>
<dbReference type="SUPFAM" id="SSF47384">
    <property type="entry name" value="Homodimeric domain of signal transducing histidine kinase"/>
    <property type="match status" value="1"/>
</dbReference>
<dbReference type="PROSITE" id="PS50885">
    <property type="entry name" value="HAMP"/>
    <property type="match status" value="1"/>
</dbReference>
<keyword evidence="15" id="KW-1185">Reference proteome</keyword>
<evidence type="ECO:0000256" key="9">
    <source>
        <dbReference type="ARBA" id="ARBA00023012"/>
    </source>
</evidence>
<dbReference type="EMBL" id="LIIN01000038">
    <property type="protein sequence ID" value="KZX21463.1"/>
    <property type="molecule type" value="Genomic_DNA"/>
</dbReference>
<feature type="domain" description="HAMP" evidence="12">
    <location>
        <begin position="131"/>
        <end position="184"/>
    </location>
</feature>
<feature type="domain" description="Histidine kinase" evidence="11">
    <location>
        <begin position="192"/>
        <end position="410"/>
    </location>
</feature>
<feature type="transmembrane region" description="Helical" evidence="10">
    <location>
        <begin position="22"/>
        <end position="45"/>
    </location>
</feature>
<keyword evidence="9" id="KW-0902">Two-component regulatory system</keyword>
<accession>A0A166I0Z9</accession>
<dbReference type="CDD" id="cd00082">
    <property type="entry name" value="HisKA"/>
    <property type="match status" value="1"/>
</dbReference>
<evidence type="ECO:0000256" key="8">
    <source>
        <dbReference type="ARBA" id="ARBA00022989"/>
    </source>
</evidence>
<dbReference type="Pfam" id="PF00512">
    <property type="entry name" value="HisKA"/>
    <property type="match status" value="1"/>
</dbReference>
<dbReference type="RefSeq" id="WP_068210135.1">
    <property type="nucleotide sequence ID" value="NZ_CP047186.1"/>
</dbReference>
<evidence type="ECO:0000256" key="7">
    <source>
        <dbReference type="ARBA" id="ARBA00022777"/>
    </source>
</evidence>
<dbReference type="CDD" id="cd06225">
    <property type="entry name" value="HAMP"/>
    <property type="match status" value="1"/>
</dbReference>
<dbReference type="InterPro" id="IPR036097">
    <property type="entry name" value="HisK_dim/P_sf"/>
</dbReference>
<sequence length="410" mass="43895">MPRTEAAGLLGRPHRLTVRMRWTLTYTALFTIAGSVMLVLIYVFMRYVPTYAISATNAGGTSAPLSTPMPADALPSTSSHRVSGGLTSADGAAALVVSDQNDILTTLLVWSVIVLVLLAGASAWVGWIMSGRLLRPLHTINEAALRAATGSFDHRVALSGPRDEITDLSDTFDHMLERLDRSFRAHQRFAANASHELRTPLATTQAMLDVAARREHLDDDSTRALLARLRETNSRSILTVEAILDLADLDHSGLSTEQVSLTRIVAQSVDALRPVAAARAVDCTVDLDEVTVRGDPAMLTQLCENLLQNAVRHNEDGGSLRVTVTRPGGPVGGGALLCVENSGARVRQEDVERLTEPFYRASGRVSAGAERSRGLGLAIVESIADAHGAALRLTARAEGGLVATVTFPEW</sequence>
<organism evidence="13 15">
    <name type="scientific">Rathayibacter tanaceti</name>
    <dbReference type="NCBI Taxonomy" id="1671680"/>
    <lineage>
        <taxon>Bacteria</taxon>
        <taxon>Bacillati</taxon>
        <taxon>Actinomycetota</taxon>
        <taxon>Actinomycetes</taxon>
        <taxon>Micrococcales</taxon>
        <taxon>Microbacteriaceae</taxon>
        <taxon>Rathayibacter</taxon>
    </lineage>
</organism>
<evidence type="ECO:0000256" key="6">
    <source>
        <dbReference type="ARBA" id="ARBA00022692"/>
    </source>
</evidence>
<dbReference type="SUPFAM" id="SSF158472">
    <property type="entry name" value="HAMP domain-like"/>
    <property type="match status" value="1"/>
</dbReference>
<reference evidence="16" key="3">
    <citation type="submission" date="2019-12" db="EMBL/GenBank/DDBJ databases">
        <title>Complete and draft genome sequences of new strains and members of some known species of the genus Rathayibacter isolated from plants.</title>
        <authorList>
            <person name="Tarlachkov S.V."/>
            <person name="Starodumova I.P."/>
            <person name="Dorofeeva L.V."/>
            <person name="Prisyazhnaya N.V."/>
            <person name="Leyn S."/>
            <person name="Zlamal J."/>
            <person name="Elan M."/>
            <person name="Osterman A.L."/>
            <person name="Nadler S."/>
            <person name="Subbotin S.A."/>
            <person name="Evtushenko L.I."/>
        </authorList>
    </citation>
    <scope>NUCLEOTIDE SEQUENCE [LARGE SCALE GENOMIC DNA]</scope>
    <source>
        <strain evidence="16">VKM Ac-2761</strain>
    </source>
</reference>
<protein>
    <recommendedName>
        <fullName evidence="3">histidine kinase</fullName>
        <ecNumber evidence="3">2.7.13.3</ecNumber>
    </recommendedName>
</protein>
<dbReference type="SMART" id="SM00304">
    <property type="entry name" value="HAMP"/>
    <property type="match status" value="1"/>
</dbReference>
<evidence type="ECO:0000256" key="3">
    <source>
        <dbReference type="ARBA" id="ARBA00012438"/>
    </source>
</evidence>
<evidence type="ECO:0000256" key="4">
    <source>
        <dbReference type="ARBA" id="ARBA00022553"/>
    </source>
</evidence>
<evidence type="ECO:0000313" key="16">
    <source>
        <dbReference type="Proteomes" id="UP000465031"/>
    </source>
</evidence>
<evidence type="ECO:0000256" key="10">
    <source>
        <dbReference type="SAM" id="Phobius"/>
    </source>
</evidence>
<dbReference type="AlphaFoldDB" id="A0A166I0Z9"/>
<proteinExistence type="predicted"/>
<evidence type="ECO:0000256" key="5">
    <source>
        <dbReference type="ARBA" id="ARBA00022679"/>
    </source>
</evidence>
<dbReference type="SMART" id="SM00387">
    <property type="entry name" value="HATPase_c"/>
    <property type="match status" value="1"/>
</dbReference>
<dbReference type="PANTHER" id="PTHR45436">
    <property type="entry name" value="SENSOR HISTIDINE KINASE YKOH"/>
    <property type="match status" value="1"/>
</dbReference>
<dbReference type="KEGG" id="rte:GSU10_00910"/>
<dbReference type="OrthoDB" id="9786919at2"/>
<keyword evidence="6 10" id="KW-0812">Transmembrane</keyword>
<dbReference type="InterPro" id="IPR003660">
    <property type="entry name" value="HAMP_dom"/>
</dbReference>
<comment type="catalytic activity">
    <reaction evidence="1">
        <text>ATP + protein L-histidine = ADP + protein N-phospho-L-histidine.</text>
        <dbReference type="EC" id="2.7.13.3"/>
    </reaction>
</comment>
<dbReference type="PROSITE" id="PS50109">
    <property type="entry name" value="HIS_KIN"/>
    <property type="match status" value="1"/>
</dbReference>
<dbReference type="Gene3D" id="3.30.565.10">
    <property type="entry name" value="Histidine kinase-like ATPase, C-terminal domain"/>
    <property type="match status" value="1"/>
</dbReference>
<evidence type="ECO:0000259" key="11">
    <source>
        <dbReference type="PROSITE" id="PS50109"/>
    </source>
</evidence>
<evidence type="ECO:0000313" key="14">
    <source>
        <dbReference type="EMBL" id="QHC54362.1"/>
    </source>
</evidence>
<evidence type="ECO:0000256" key="2">
    <source>
        <dbReference type="ARBA" id="ARBA00004236"/>
    </source>
</evidence>
<dbReference type="InterPro" id="IPR050428">
    <property type="entry name" value="TCS_sensor_his_kinase"/>
</dbReference>
<dbReference type="EMBL" id="CP047186">
    <property type="protein sequence ID" value="QHC54362.1"/>
    <property type="molecule type" value="Genomic_DNA"/>
</dbReference>
<gene>
    <name evidence="13" type="primary">arlS</name>
    <name evidence="13" type="ORF">ACH61_01424</name>
    <name evidence="14" type="ORF">GSU10_00910</name>
</gene>
<dbReference type="InterPro" id="IPR003594">
    <property type="entry name" value="HATPase_dom"/>
</dbReference>
<dbReference type="Pfam" id="PF00672">
    <property type="entry name" value="HAMP"/>
    <property type="match status" value="1"/>
</dbReference>
<dbReference type="Gene3D" id="1.10.287.130">
    <property type="match status" value="1"/>
</dbReference>
<reference evidence="13 15" key="1">
    <citation type="submission" date="2015-08" db="EMBL/GenBank/DDBJ databases">
        <title>Draft Genome Sequence of Rathayibacter sp. Strain VKM Ac-2596 Isolated from Leaf Gall Induced by Plant-Parasitic Nematodes.</title>
        <authorList>
            <person name="Vasilenko O.V."/>
            <person name="Starodumova I.P."/>
            <person name="Tarlachkov S.V."/>
            <person name="Dorofeeva L.V."/>
            <person name="Evtushenko L.I."/>
        </authorList>
    </citation>
    <scope>NUCLEOTIDE SEQUENCE [LARGE SCALE GENOMIC DNA]</scope>
    <source>
        <strain evidence="13 15">VKM Ac-2596</strain>
    </source>
</reference>
<dbReference type="InterPro" id="IPR005467">
    <property type="entry name" value="His_kinase_dom"/>
</dbReference>
<evidence type="ECO:0000313" key="13">
    <source>
        <dbReference type="EMBL" id="KZX21463.1"/>
    </source>
</evidence>
<name>A0A166I0Z9_9MICO</name>
<dbReference type="Proteomes" id="UP000465031">
    <property type="component" value="Chromosome"/>
</dbReference>
<comment type="subcellular location">
    <subcellularLocation>
        <location evidence="2">Cell membrane</location>
    </subcellularLocation>
</comment>
<dbReference type="PANTHER" id="PTHR45436:SF5">
    <property type="entry name" value="SENSOR HISTIDINE KINASE TRCS"/>
    <property type="match status" value="1"/>
</dbReference>
<dbReference type="SUPFAM" id="SSF55874">
    <property type="entry name" value="ATPase domain of HSP90 chaperone/DNA topoisomerase II/histidine kinase"/>
    <property type="match status" value="1"/>
</dbReference>
<keyword evidence="5 13" id="KW-0808">Transferase</keyword>
<keyword evidence="10" id="KW-0472">Membrane</keyword>
<dbReference type="GO" id="GO:0000155">
    <property type="term" value="F:phosphorelay sensor kinase activity"/>
    <property type="evidence" value="ECO:0007669"/>
    <property type="project" value="InterPro"/>
</dbReference>
<dbReference type="InterPro" id="IPR003661">
    <property type="entry name" value="HisK_dim/P_dom"/>
</dbReference>
<feature type="transmembrane region" description="Helical" evidence="10">
    <location>
        <begin position="107"/>
        <end position="129"/>
    </location>
</feature>
<dbReference type="GO" id="GO:0005886">
    <property type="term" value="C:plasma membrane"/>
    <property type="evidence" value="ECO:0007669"/>
    <property type="project" value="UniProtKB-SubCell"/>
</dbReference>
<keyword evidence="8 10" id="KW-1133">Transmembrane helix</keyword>
<evidence type="ECO:0000256" key="1">
    <source>
        <dbReference type="ARBA" id="ARBA00000085"/>
    </source>
</evidence>
<evidence type="ECO:0000259" key="12">
    <source>
        <dbReference type="PROSITE" id="PS50885"/>
    </source>
</evidence>
<reference evidence="14" key="2">
    <citation type="submission" date="2019-12" db="EMBL/GenBank/DDBJ databases">
        <title>Complete and Draft Genome Sequences of New Strains and Members of Some Known Species of the Genus Rathayibacter isolated from Plants.</title>
        <authorList>
            <person name="Tarlachkov S.V."/>
            <person name="Starodumova I.P."/>
            <person name="Dorofeeva L.V."/>
            <person name="Prisyazhnaya N.V."/>
            <person name="Leyn S.A."/>
            <person name="Zlamal J.E."/>
            <person name="Elane M.L."/>
            <person name="Osterman A.L."/>
            <person name="Nadler S.A."/>
            <person name="Subbotin S.A."/>
            <person name="Evtushenko L.I."/>
        </authorList>
    </citation>
    <scope>NUCLEOTIDE SEQUENCE</scope>
    <source>
        <strain evidence="14">VKM Ac-2761</strain>
    </source>
</reference>
<dbReference type="Gene3D" id="6.10.340.10">
    <property type="match status" value="1"/>
</dbReference>
<keyword evidence="4" id="KW-0597">Phosphoprotein</keyword>
<keyword evidence="7 13" id="KW-0418">Kinase</keyword>
<dbReference type="Pfam" id="PF02518">
    <property type="entry name" value="HATPase_c"/>
    <property type="match status" value="1"/>
</dbReference>
<evidence type="ECO:0000313" key="15">
    <source>
        <dbReference type="Proteomes" id="UP000076717"/>
    </source>
</evidence>